<sequence>LEKGSAQYGGEPLARRCSSLSALIALLRNNLDNCITLLLGDNRQETELSIMGQAILCLVYLRMGQISKASAWFGTLFLDYASETFVARWDDVYQHVLMAEYLVQILIDDPTAQDRPNMPSSPISSPKSKQRPNNVITKTETKEIDTAEARRHVALVVKRLR</sequence>
<protein>
    <submittedName>
        <fullName evidence="2">Uncharacterized protein</fullName>
    </submittedName>
</protein>
<accession>A0A0H5QQW0</accession>
<feature type="region of interest" description="Disordered" evidence="1">
    <location>
        <begin position="112"/>
        <end position="138"/>
    </location>
</feature>
<dbReference type="AlphaFoldDB" id="A0A0H5QQW0"/>
<evidence type="ECO:0000256" key="1">
    <source>
        <dbReference type="SAM" id="MobiDB-lite"/>
    </source>
</evidence>
<proteinExistence type="predicted"/>
<name>A0A0H5QQW0_9EUKA</name>
<reference evidence="2" key="1">
    <citation type="submission" date="2015-04" db="EMBL/GenBank/DDBJ databases">
        <title>The genome sequence of the plant pathogenic Rhizarian Plasmodiophora brassicae reveals insights in its biotrophic life cycle and the origin of chitin synthesis.</title>
        <authorList>
            <person name="Schwelm A."/>
            <person name="Fogelqvist J."/>
            <person name="Knaust A."/>
            <person name="Julke S."/>
            <person name="Lilja T."/>
            <person name="Dhandapani V."/>
            <person name="Bonilla-Rosso G."/>
            <person name="Karlsson M."/>
            <person name="Shevchenko A."/>
            <person name="Choi S.R."/>
            <person name="Kim H.G."/>
            <person name="Park J.Y."/>
            <person name="Lim Y.P."/>
            <person name="Ludwig-Muller J."/>
            <person name="Dixelius C."/>
        </authorList>
    </citation>
    <scope>NUCLEOTIDE SEQUENCE</scope>
    <source>
        <tissue evidence="2">Potato root galls</tissue>
    </source>
</reference>
<organism evidence="2">
    <name type="scientific">Spongospora subterranea</name>
    <dbReference type="NCBI Taxonomy" id="70186"/>
    <lineage>
        <taxon>Eukaryota</taxon>
        <taxon>Sar</taxon>
        <taxon>Rhizaria</taxon>
        <taxon>Endomyxa</taxon>
        <taxon>Phytomyxea</taxon>
        <taxon>Plasmodiophorida</taxon>
        <taxon>Plasmodiophoridae</taxon>
        <taxon>Spongospora</taxon>
    </lineage>
</organism>
<evidence type="ECO:0000313" key="2">
    <source>
        <dbReference type="EMBL" id="CRZ04403.1"/>
    </source>
</evidence>
<dbReference type="EMBL" id="HACM01003961">
    <property type="protein sequence ID" value="CRZ04403.1"/>
    <property type="molecule type" value="Transcribed_RNA"/>
</dbReference>
<feature type="non-terminal residue" evidence="2">
    <location>
        <position position="1"/>
    </location>
</feature>
<feature type="non-terminal residue" evidence="2">
    <location>
        <position position="161"/>
    </location>
</feature>